<dbReference type="GO" id="GO:0016491">
    <property type="term" value="F:oxidoreductase activity"/>
    <property type="evidence" value="ECO:0007669"/>
    <property type="project" value="UniProtKB-KW"/>
</dbReference>
<dbReference type="InterPro" id="IPR036291">
    <property type="entry name" value="NAD(P)-bd_dom_sf"/>
</dbReference>
<evidence type="ECO:0000259" key="4">
    <source>
        <dbReference type="Pfam" id="PF22725"/>
    </source>
</evidence>
<proteinExistence type="inferred from homology"/>
<evidence type="ECO:0000313" key="5">
    <source>
        <dbReference type="EMBL" id="ASD63221.1"/>
    </source>
</evidence>
<dbReference type="GO" id="GO:0000166">
    <property type="term" value="F:nucleotide binding"/>
    <property type="evidence" value="ECO:0007669"/>
    <property type="project" value="InterPro"/>
</dbReference>
<evidence type="ECO:0000256" key="2">
    <source>
        <dbReference type="ARBA" id="ARBA00023002"/>
    </source>
</evidence>
<dbReference type="SUPFAM" id="SSF55347">
    <property type="entry name" value="Glyceraldehyde-3-phosphate dehydrogenase-like, C-terminal domain"/>
    <property type="match status" value="1"/>
</dbReference>
<protein>
    <recommendedName>
        <fullName evidence="7">Oxidoreductase</fullName>
    </recommendedName>
</protein>
<organism evidence="5 6">
    <name type="scientific">Bdellovibrio bacteriovorus</name>
    <dbReference type="NCBI Taxonomy" id="959"/>
    <lineage>
        <taxon>Bacteria</taxon>
        <taxon>Pseudomonadati</taxon>
        <taxon>Bdellovibrionota</taxon>
        <taxon>Bdellovibrionia</taxon>
        <taxon>Bdellovibrionales</taxon>
        <taxon>Pseudobdellovibrionaceae</taxon>
        <taxon>Bdellovibrio</taxon>
    </lineage>
</organism>
<evidence type="ECO:0000313" key="6">
    <source>
        <dbReference type="Proteomes" id="UP000197003"/>
    </source>
</evidence>
<dbReference type="InterPro" id="IPR008354">
    <property type="entry name" value="Glc-Fru_OxRdtase_bac"/>
</dbReference>
<dbReference type="Pfam" id="PF22725">
    <property type="entry name" value="GFO_IDH_MocA_C3"/>
    <property type="match status" value="1"/>
</dbReference>
<dbReference type="InterPro" id="IPR000683">
    <property type="entry name" value="Gfo/Idh/MocA-like_OxRdtase_N"/>
</dbReference>
<dbReference type="SUPFAM" id="SSF51735">
    <property type="entry name" value="NAD(P)-binding Rossmann-fold domains"/>
    <property type="match status" value="1"/>
</dbReference>
<feature type="domain" description="Gfo/Idh/MocA-like oxidoreductase N-terminal" evidence="3">
    <location>
        <begin position="14"/>
        <end position="136"/>
    </location>
</feature>
<dbReference type="Gene3D" id="3.40.50.720">
    <property type="entry name" value="NAD(P)-binding Rossmann-like Domain"/>
    <property type="match status" value="1"/>
</dbReference>
<dbReference type="InterPro" id="IPR055170">
    <property type="entry name" value="GFO_IDH_MocA-like_dom"/>
</dbReference>
<dbReference type="PRINTS" id="PR01775">
    <property type="entry name" value="GLFROXRDTASE"/>
</dbReference>
<accession>A0A1Z3N733</accession>
<dbReference type="OrthoDB" id="5288809at2"/>
<dbReference type="AlphaFoldDB" id="A0A1Z3N733"/>
<dbReference type="Proteomes" id="UP000197003">
    <property type="component" value="Chromosome"/>
</dbReference>
<dbReference type="Pfam" id="PF01408">
    <property type="entry name" value="GFO_IDH_MocA"/>
    <property type="match status" value="1"/>
</dbReference>
<gene>
    <name evidence="5" type="ORF">B9G79_06385</name>
</gene>
<dbReference type="EMBL" id="CP020946">
    <property type="protein sequence ID" value="ASD63221.1"/>
    <property type="molecule type" value="Genomic_DNA"/>
</dbReference>
<evidence type="ECO:0000256" key="1">
    <source>
        <dbReference type="ARBA" id="ARBA00010928"/>
    </source>
</evidence>
<name>A0A1Z3N733_BDEBC</name>
<dbReference type="InterPro" id="IPR050984">
    <property type="entry name" value="Gfo/Idh/MocA_domain"/>
</dbReference>
<reference evidence="5 6" key="1">
    <citation type="submission" date="2017-04" db="EMBL/GenBank/DDBJ databases">
        <title>Whole genome sequence of Bdellovibrio bacteriovorus strain SSB218315.</title>
        <authorList>
            <person name="Oyedara O."/>
            <person name="Rodriguez-Perez M.A."/>
        </authorList>
    </citation>
    <scope>NUCLEOTIDE SEQUENCE [LARGE SCALE GENOMIC DNA]</scope>
    <source>
        <strain evidence="5 6">SSB218315</strain>
    </source>
</reference>
<evidence type="ECO:0008006" key="7">
    <source>
        <dbReference type="Google" id="ProtNLM"/>
    </source>
</evidence>
<feature type="domain" description="GFO/IDH/MocA-like oxidoreductase" evidence="4">
    <location>
        <begin position="147"/>
        <end position="263"/>
    </location>
</feature>
<sequence length="377" mass="42154">MKEVSVAVKQIDKIRYAVVGLGHIAQNAVLPGFTQSKANSELVALVSGDEVKLQKLSKEYNVDYTFDYSDYRKMLYSGLIDAVYISLPNDMHARFAVEAMQAGVHVLCEKPLAMSVEDAKVMAQVSEKTGSRLMTAYRLHFQRANLKAIEIARSGQVGDVRFFNSVFSMRVKEGNVRTSRTKGGGPLYDIGIYCINAVRGFFGELPEEVFAFAHQGFDQRSTEVDEMLSVVMKFSGGRMATFICSFSGHHQAAFDVVGTTGCLRLENAYEYFDDMTLHFSRVNAAPRKYKFKKSDQFGPEIVYFSDCLINKKHPEPNATEGVLDLMVIEAIMKSVKLRKPVTLTALSKTLHPTLRQALRRPAVEKPFTIHVEAPSMD</sequence>
<dbReference type="PANTHER" id="PTHR22604:SF105">
    <property type="entry name" value="TRANS-1,2-DIHYDROBENZENE-1,2-DIOL DEHYDROGENASE"/>
    <property type="match status" value="1"/>
</dbReference>
<dbReference type="PANTHER" id="PTHR22604">
    <property type="entry name" value="OXIDOREDUCTASES"/>
    <property type="match status" value="1"/>
</dbReference>
<keyword evidence="2" id="KW-0560">Oxidoreductase</keyword>
<comment type="similarity">
    <text evidence="1">Belongs to the Gfo/Idh/MocA family.</text>
</comment>
<evidence type="ECO:0000259" key="3">
    <source>
        <dbReference type="Pfam" id="PF01408"/>
    </source>
</evidence>
<dbReference type="Gene3D" id="3.30.360.10">
    <property type="entry name" value="Dihydrodipicolinate Reductase, domain 2"/>
    <property type="match status" value="1"/>
</dbReference>